<dbReference type="PANTHER" id="PTHR13019:SF25">
    <property type="entry name" value="GOLGI APPARATUS MEMBRANE PROTEIN TVP23 HOMOLOG"/>
    <property type="match status" value="1"/>
</dbReference>
<keyword evidence="4 6" id="KW-1133">Transmembrane helix</keyword>
<accession>A0ABP1R5N0</accession>
<proteinExistence type="inferred from homology"/>
<keyword evidence="3 6" id="KW-0812">Transmembrane</keyword>
<evidence type="ECO:0000256" key="1">
    <source>
        <dbReference type="ARBA" id="ARBA00004141"/>
    </source>
</evidence>
<dbReference type="Pfam" id="PF05832">
    <property type="entry name" value="DUF846"/>
    <property type="match status" value="1"/>
</dbReference>
<evidence type="ECO:0000256" key="4">
    <source>
        <dbReference type="ARBA" id="ARBA00022989"/>
    </source>
</evidence>
<feature type="transmembrane region" description="Helical" evidence="6">
    <location>
        <begin position="149"/>
        <end position="168"/>
    </location>
</feature>
<evidence type="ECO:0000256" key="5">
    <source>
        <dbReference type="ARBA" id="ARBA00023136"/>
    </source>
</evidence>
<evidence type="ECO:0000313" key="8">
    <source>
        <dbReference type="Proteomes" id="UP001642540"/>
    </source>
</evidence>
<sequence length="217" mass="24385">MMQEYSKLMDTDDDEGLGFGKEGPDAKDQLRHPKVAFFHVFFRAAAIIVYMLCGWTGAAFVPSFVTVLILLSLDFWTVKNVTGRILLGLRWWNYVDDDGISHWVFESLKGARAGGRPLERRVFWGALILAPVVWLFLFMSSFFTSRFQWTILVILAMALSGANLYGYIHCKLGHKPGIADATGILHLGLQNVIFNRATSARKTDVTAQALTEIGYFL</sequence>
<name>A0ABP1R5N0_9HEXA</name>
<keyword evidence="8" id="KW-1185">Reference proteome</keyword>
<evidence type="ECO:0000256" key="2">
    <source>
        <dbReference type="ARBA" id="ARBA00005467"/>
    </source>
</evidence>
<keyword evidence="5 6" id="KW-0472">Membrane</keyword>
<gene>
    <name evidence="7" type="ORF">ODALV1_LOCUS18839</name>
</gene>
<dbReference type="EMBL" id="CAXLJM020000062">
    <property type="protein sequence ID" value="CAL8120073.1"/>
    <property type="molecule type" value="Genomic_DNA"/>
</dbReference>
<feature type="transmembrane region" description="Helical" evidence="6">
    <location>
        <begin position="58"/>
        <end position="76"/>
    </location>
</feature>
<dbReference type="InterPro" id="IPR008564">
    <property type="entry name" value="TVP23-like"/>
</dbReference>
<evidence type="ECO:0000256" key="6">
    <source>
        <dbReference type="RuleBase" id="RU361206"/>
    </source>
</evidence>
<organism evidence="7 8">
    <name type="scientific">Orchesella dallaii</name>
    <dbReference type="NCBI Taxonomy" id="48710"/>
    <lineage>
        <taxon>Eukaryota</taxon>
        <taxon>Metazoa</taxon>
        <taxon>Ecdysozoa</taxon>
        <taxon>Arthropoda</taxon>
        <taxon>Hexapoda</taxon>
        <taxon>Collembola</taxon>
        <taxon>Entomobryomorpha</taxon>
        <taxon>Entomobryoidea</taxon>
        <taxon>Orchesellidae</taxon>
        <taxon>Orchesellinae</taxon>
        <taxon>Orchesella</taxon>
    </lineage>
</organism>
<feature type="transmembrane region" description="Helical" evidence="6">
    <location>
        <begin position="122"/>
        <end position="143"/>
    </location>
</feature>
<dbReference type="Proteomes" id="UP001642540">
    <property type="component" value="Unassembled WGS sequence"/>
</dbReference>
<feature type="transmembrane region" description="Helical" evidence="6">
    <location>
        <begin position="35"/>
        <end position="52"/>
    </location>
</feature>
<comment type="caution">
    <text evidence="7">The sequence shown here is derived from an EMBL/GenBank/DDBJ whole genome shotgun (WGS) entry which is preliminary data.</text>
</comment>
<evidence type="ECO:0000313" key="7">
    <source>
        <dbReference type="EMBL" id="CAL8120073.1"/>
    </source>
</evidence>
<comment type="subcellular location">
    <subcellularLocation>
        <location evidence="1 6">Membrane</location>
        <topology evidence="1 6">Multi-pass membrane protein</topology>
    </subcellularLocation>
</comment>
<dbReference type="PANTHER" id="PTHR13019">
    <property type="entry name" value="GOLGI APPARATUS MEMBRANE PROTEIN TVP23"/>
    <property type="match status" value="1"/>
</dbReference>
<protein>
    <recommendedName>
        <fullName evidence="6">Golgi apparatus membrane protein TVP23 homolog</fullName>
    </recommendedName>
</protein>
<evidence type="ECO:0000256" key="3">
    <source>
        <dbReference type="ARBA" id="ARBA00022692"/>
    </source>
</evidence>
<reference evidence="7 8" key="1">
    <citation type="submission" date="2024-08" db="EMBL/GenBank/DDBJ databases">
        <authorList>
            <person name="Cucini C."/>
            <person name="Frati F."/>
        </authorList>
    </citation>
    <scope>NUCLEOTIDE SEQUENCE [LARGE SCALE GENOMIC DNA]</scope>
</reference>
<comment type="similarity">
    <text evidence="2 6">Belongs to the TVP23 family.</text>
</comment>